<dbReference type="PANTHER" id="PTHR45631">
    <property type="entry name" value="OS07G0107800 PROTEIN-RELATED"/>
    <property type="match status" value="1"/>
</dbReference>
<comment type="subcellular location">
    <subcellularLocation>
        <location evidence="1">Membrane</location>
        <topology evidence="1">Single-pass membrane protein</topology>
    </subcellularLocation>
</comment>
<dbReference type="InterPro" id="IPR024788">
    <property type="entry name" value="Malectin-like_Carb-bd_dom"/>
</dbReference>
<dbReference type="PANTHER" id="PTHR45631:SF191">
    <property type="entry name" value="DI-GLUCOSE BINDING PROTEIN WITH LEUCINE-RICH REPEAT DOMAIN-CONTAINING PROTEIN"/>
    <property type="match status" value="1"/>
</dbReference>
<dbReference type="GeneID" id="112292530"/>
<keyword evidence="2" id="KW-1133">Transmembrane helix</keyword>
<keyword evidence="7" id="KW-1185">Reference proteome</keyword>
<proteinExistence type="predicted"/>
<feature type="transmembrane region" description="Helical" evidence="2">
    <location>
        <begin position="550"/>
        <end position="571"/>
    </location>
</feature>
<name>A0A2K1JBS9_PHYPA</name>
<reference evidence="5 7" key="1">
    <citation type="journal article" date="2008" name="Science">
        <title>The Physcomitrella genome reveals evolutionary insights into the conquest of land by plants.</title>
        <authorList>
            <person name="Rensing S."/>
            <person name="Lang D."/>
            <person name="Zimmer A."/>
            <person name="Terry A."/>
            <person name="Salamov A."/>
            <person name="Shapiro H."/>
            <person name="Nishiyama T."/>
            <person name="Perroud P.-F."/>
            <person name="Lindquist E."/>
            <person name="Kamisugi Y."/>
            <person name="Tanahashi T."/>
            <person name="Sakakibara K."/>
            <person name="Fujita T."/>
            <person name="Oishi K."/>
            <person name="Shin-I T."/>
            <person name="Kuroki Y."/>
            <person name="Toyoda A."/>
            <person name="Suzuki Y."/>
            <person name="Hashimoto A."/>
            <person name="Yamaguchi K."/>
            <person name="Sugano A."/>
            <person name="Kohara Y."/>
            <person name="Fujiyama A."/>
            <person name="Anterola A."/>
            <person name="Aoki S."/>
            <person name="Ashton N."/>
            <person name="Barbazuk W.B."/>
            <person name="Barker E."/>
            <person name="Bennetzen J."/>
            <person name="Bezanilla M."/>
            <person name="Blankenship R."/>
            <person name="Cho S.H."/>
            <person name="Dutcher S."/>
            <person name="Estelle M."/>
            <person name="Fawcett J.A."/>
            <person name="Gundlach H."/>
            <person name="Hanada K."/>
            <person name="Heyl A."/>
            <person name="Hicks K.A."/>
            <person name="Hugh J."/>
            <person name="Lohr M."/>
            <person name="Mayer K."/>
            <person name="Melkozernov A."/>
            <person name="Murata T."/>
            <person name="Nelson D."/>
            <person name="Pils B."/>
            <person name="Prigge M."/>
            <person name="Reiss B."/>
            <person name="Renner T."/>
            <person name="Rombauts S."/>
            <person name="Rushton P."/>
            <person name="Sanderfoot A."/>
            <person name="Schween G."/>
            <person name="Shiu S.-H."/>
            <person name="Stueber K."/>
            <person name="Theodoulou F.L."/>
            <person name="Tu H."/>
            <person name="Van de Peer Y."/>
            <person name="Verrier P.J."/>
            <person name="Waters E."/>
            <person name="Wood A."/>
            <person name="Yang L."/>
            <person name="Cove D."/>
            <person name="Cuming A."/>
            <person name="Hasebe M."/>
            <person name="Lucas S."/>
            <person name="Mishler D.B."/>
            <person name="Reski R."/>
            <person name="Grigoriev I."/>
            <person name="Quatrano R.S."/>
            <person name="Boore J.L."/>
        </authorList>
    </citation>
    <scope>NUCLEOTIDE SEQUENCE [LARGE SCALE GENOMIC DNA]</scope>
    <source>
        <strain evidence="6 7">cv. Gransden 2004</strain>
    </source>
</reference>
<dbReference type="PaxDb" id="3218-PP1S83_48V6.1"/>
<dbReference type="SUPFAM" id="SSF52058">
    <property type="entry name" value="L domain-like"/>
    <property type="match status" value="1"/>
</dbReference>
<keyword evidence="2" id="KW-0472">Membrane</keyword>
<dbReference type="InterPro" id="IPR001611">
    <property type="entry name" value="Leu-rich_rpt"/>
</dbReference>
<evidence type="ECO:0000313" key="5">
    <source>
        <dbReference type="EMBL" id="PNR38992.1"/>
    </source>
</evidence>
<organism evidence="5">
    <name type="scientific">Physcomitrium patens</name>
    <name type="common">Spreading-leaved earth moss</name>
    <name type="synonym">Physcomitrella patens</name>
    <dbReference type="NCBI Taxonomy" id="3218"/>
    <lineage>
        <taxon>Eukaryota</taxon>
        <taxon>Viridiplantae</taxon>
        <taxon>Streptophyta</taxon>
        <taxon>Embryophyta</taxon>
        <taxon>Bryophyta</taxon>
        <taxon>Bryophytina</taxon>
        <taxon>Bryopsida</taxon>
        <taxon>Funariidae</taxon>
        <taxon>Funariales</taxon>
        <taxon>Funariaceae</taxon>
        <taxon>Physcomitrium</taxon>
    </lineage>
</organism>
<dbReference type="InterPro" id="IPR032675">
    <property type="entry name" value="LRR_dom_sf"/>
</dbReference>
<dbReference type="Pfam" id="PF12819">
    <property type="entry name" value="Malectin_like"/>
    <property type="match status" value="1"/>
</dbReference>
<dbReference type="EMBL" id="ABEU02000015">
    <property type="protein sequence ID" value="PNR38992.1"/>
    <property type="molecule type" value="Genomic_DNA"/>
</dbReference>
<dbReference type="OMA" id="EMEAHGP"/>
<feature type="signal peptide" evidence="3">
    <location>
        <begin position="1"/>
        <end position="20"/>
    </location>
</feature>
<dbReference type="Pfam" id="PF00560">
    <property type="entry name" value="LRR_1"/>
    <property type="match status" value="1"/>
</dbReference>
<dbReference type="EnsemblPlants" id="Pp3c15_3950V3.3">
    <property type="protein sequence ID" value="Pp3c15_3950V3.3"/>
    <property type="gene ID" value="Pp3c15_3950"/>
</dbReference>
<dbReference type="EnsemblPlants" id="Pp3c15_3950V3.2">
    <property type="protein sequence ID" value="Pp3c15_3950V3.2"/>
    <property type="gene ID" value="Pp3c15_3950"/>
</dbReference>
<evidence type="ECO:0000256" key="1">
    <source>
        <dbReference type="ARBA" id="ARBA00004167"/>
    </source>
</evidence>
<dbReference type="OrthoDB" id="2018673at2759"/>
<evidence type="ECO:0000313" key="7">
    <source>
        <dbReference type="Proteomes" id="UP000006727"/>
    </source>
</evidence>
<dbReference type="EnsemblPlants" id="Pp3c15_3950V3.1">
    <property type="protein sequence ID" value="Pp3c15_3950V3.1"/>
    <property type="gene ID" value="Pp3c15_3950"/>
</dbReference>
<dbReference type="RefSeq" id="XP_024396871.1">
    <property type="nucleotide sequence ID" value="XM_024541103.2"/>
</dbReference>
<evidence type="ECO:0000256" key="3">
    <source>
        <dbReference type="SAM" id="SignalP"/>
    </source>
</evidence>
<reference evidence="6" key="3">
    <citation type="submission" date="2020-12" db="UniProtKB">
        <authorList>
            <consortium name="EnsemblPlants"/>
        </authorList>
    </citation>
    <scope>IDENTIFICATION</scope>
</reference>
<dbReference type="Gene3D" id="2.60.120.430">
    <property type="entry name" value="Galactose-binding lectin"/>
    <property type="match status" value="2"/>
</dbReference>
<sequence length="630" mass="68428">MAGLLLSGLWFLGLLRSSLAGGPGDFHVAIDCGGYLNFSNSINQTWLADNFFSGGKVANVSHPENFPRQQERSLRYFPISHGKKNCYEISVPVARYMIQMFFAYNNFDNLSHSPSFDVSVEGTVVFSWRYPWADDSDNYGAYSDLYAFIHDGSATICFYSIGTDAPVIGSLELLTVDDAAYNSSSTGQNIILANYGRVSGGDSSFGPGYDNVTDLGGRSWVVDDDYTTNLKQFLTSAHNIVGANVAPNYWPVRLYQTCRYEQQPGVPITYNYLVDAKLDYQIWFHFAEIDPNITAAGQRVFNVTVNNVAVITGLDLFQKAGLNTAFDVVYTVRNLTEGLLVISLIPLIGSPLICGVEVLAVLQADIAINVTEAAAMHALKNALNVPERMGWNGDPCAPTEWDAWEGVTCNLAADGSSLVITHMNIADQGLSGVLPAQLTDLSHLVSLNASSNKVSGPLPATLGASNLVSLDLSFNALEGPIPVTLGSPGMQHLRLNNNRLAGPVPESIYAIGVHGGYINLAENQGLCGVPSLPDCAYKWKHEGMSSAVKAVLAIGVLLAAAIVVCGAYVYIQRKKAQQDYNFNLPHQLVERTKWYQQHKMTKQADLEGVSMIQSSIPNRFGFSSNITSRE</sequence>
<evidence type="ECO:0000313" key="6">
    <source>
        <dbReference type="EnsemblPlants" id="Pp3c15_3950V3.1"/>
    </source>
</evidence>
<dbReference type="AlphaFoldDB" id="A0A2K1JBS9"/>
<dbReference type="Gramene" id="Pp3c15_3950V3.3">
    <property type="protein sequence ID" value="Pp3c15_3950V3.3"/>
    <property type="gene ID" value="Pp3c15_3950"/>
</dbReference>
<dbReference type="STRING" id="3218.A0A2K1JBS9"/>
<accession>A0A2K1JBS9</accession>
<dbReference type="Gramene" id="Pp3c15_3950V3.1">
    <property type="protein sequence ID" value="Pp3c15_3950V3.1"/>
    <property type="gene ID" value="Pp3c15_3950"/>
</dbReference>
<protein>
    <recommendedName>
        <fullName evidence="4">Malectin-like domain-containing protein</fullName>
    </recommendedName>
</protein>
<evidence type="ECO:0000256" key="2">
    <source>
        <dbReference type="SAM" id="Phobius"/>
    </source>
</evidence>
<dbReference type="Gramene" id="Pp3c15_3950V3.2">
    <property type="protein sequence ID" value="Pp3c15_3950V3.2"/>
    <property type="gene ID" value="Pp3c15_3950"/>
</dbReference>
<keyword evidence="2" id="KW-0812">Transmembrane</keyword>
<keyword evidence="3" id="KW-0732">Signal</keyword>
<dbReference type="GO" id="GO:0016020">
    <property type="term" value="C:membrane"/>
    <property type="evidence" value="ECO:0007669"/>
    <property type="project" value="UniProtKB-SubCell"/>
</dbReference>
<evidence type="ECO:0000259" key="4">
    <source>
        <dbReference type="Pfam" id="PF12819"/>
    </source>
</evidence>
<feature type="domain" description="Malectin-like" evidence="4">
    <location>
        <begin position="30"/>
        <end position="360"/>
    </location>
</feature>
<feature type="chain" id="PRO_5044576311" description="Malectin-like domain-containing protein" evidence="3">
    <location>
        <begin position="21"/>
        <end position="630"/>
    </location>
</feature>
<dbReference type="Gene3D" id="3.80.10.10">
    <property type="entry name" value="Ribonuclease Inhibitor"/>
    <property type="match status" value="1"/>
</dbReference>
<dbReference type="Proteomes" id="UP000006727">
    <property type="component" value="Chromosome 15"/>
</dbReference>
<gene>
    <name evidence="6" type="primary">LOC112292530</name>
    <name evidence="5" type="ORF">PHYPA_019270</name>
</gene>
<reference evidence="5 7" key="2">
    <citation type="journal article" date="2018" name="Plant J.">
        <title>The Physcomitrella patens chromosome-scale assembly reveals moss genome structure and evolution.</title>
        <authorList>
            <person name="Lang D."/>
            <person name="Ullrich K.K."/>
            <person name="Murat F."/>
            <person name="Fuchs J."/>
            <person name="Jenkins J."/>
            <person name="Haas F.B."/>
            <person name="Piednoel M."/>
            <person name="Gundlach H."/>
            <person name="Van Bel M."/>
            <person name="Meyberg R."/>
            <person name="Vives C."/>
            <person name="Morata J."/>
            <person name="Symeonidi A."/>
            <person name="Hiss M."/>
            <person name="Muchero W."/>
            <person name="Kamisugi Y."/>
            <person name="Saleh O."/>
            <person name="Blanc G."/>
            <person name="Decker E.L."/>
            <person name="van Gessel N."/>
            <person name="Grimwood J."/>
            <person name="Hayes R.D."/>
            <person name="Graham S.W."/>
            <person name="Gunter L.E."/>
            <person name="McDaniel S.F."/>
            <person name="Hoernstein S.N.W."/>
            <person name="Larsson A."/>
            <person name="Li F.W."/>
            <person name="Perroud P.F."/>
            <person name="Phillips J."/>
            <person name="Ranjan P."/>
            <person name="Rokshar D.S."/>
            <person name="Rothfels C.J."/>
            <person name="Schneider L."/>
            <person name="Shu S."/>
            <person name="Stevenson D.W."/>
            <person name="Thummler F."/>
            <person name="Tillich M."/>
            <person name="Villarreal Aguilar J.C."/>
            <person name="Widiez T."/>
            <person name="Wong G.K."/>
            <person name="Wymore A."/>
            <person name="Zhang Y."/>
            <person name="Zimmer A.D."/>
            <person name="Quatrano R.S."/>
            <person name="Mayer K.F.X."/>
            <person name="Goodstein D."/>
            <person name="Casacuberta J.M."/>
            <person name="Vandepoele K."/>
            <person name="Reski R."/>
            <person name="Cuming A.C."/>
            <person name="Tuskan G.A."/>
            <person name="Maumus F."/>
            <person name="Salse J."/>
            <person name="Schmutz J."/>
            <person name="Rensing S.A."/>
        </authorList>
    </citation>
    <scope>NUCLEOTIDE SEQUENCE [LARGE SCALE GENOMIC DNA]</scope>
    <source>
        <strain evidence="6 7">cv. Gransden 2004</strain>
    </source>
</reference>